<gene>
    <name evidence="1" type="ORF">LCGC14_1078210</name>
</gene>
<organism evidence="1">
    <name type="scientific">marine sediment metagenome</name>
    <dbReference type="NCBI Taxonomy" id="412755"/>
    <lineage>
        <taxon>unclassified sequences</taxon>
        <taxon>metagenomes</taxon>
        <taxon>ecological metagenomes</taxon>
    </lineage>
</organism>
<dbReference type="AlphaFoldDB" id="A0A0F9MG44"/>
<accession>A0A0F9MG44</accession>
<name>A0A0F9MG44_9ZZZZ</name>
<comment type="caution">
    <text evidence="1">The sequence shown here is derived from an EMBL/GenBank/DDBJ whole genome shotgun (WGS) entry which is preliminary data.</text>
</comment>
<proteinExistence type="predicted"/>
<evidence type="ECO:0000313" key="1">
    <source>
        <dbReference type="EMBL" id="KKN06325.1"/>
    </source>
</evidence>
<sequence length="86" mass="10097">MTGWWRTGEELLRVCLGEADIPPCYATFNSLNRALDDAVQAEEVERRIRYSGQHGFRRYEYRAYVSEERAWLDRLVATDAERRLAA</sequence>
<reference evidence="1" key="1">
    <citation type="journal article" date="2015" name="Nature">
        <title>Complex archaea that bridge the gap between prokaryotes and eukaryotes.</title>
        <authorList>
            <person name="Spang A."/>
            <person name="Saw J.H."/>
            <person name="Jorgensen S.L."/>
            <person name="Zaremba-Niedzwiedzka K."/>
            <person name="Martijn J."/>
            <person name="Lind A.E."/>
            <person name="van Eijk R."/>
            <person name="Schleper C."/>
            <person name="Guy L."/>
            <person name="Ettema T.J."/>
        </authorList>
    </citation>
    <scope>NUCLEOTIDE SEQUENCE</scope>
</reference>
<dbReference type="EMBL" id="LAZR01004703">
    <property type="protein sequence ID" value="KKN06325.1"/>
    <property type="molecule type" value="Genomic_DNA"/>
</dbReference>
<protein>
    <submittedName>
        <fullName evidence="1">Uncharacterized protein</fullName>
    </submittedName>
</protein>